<gene>
    <name evidence="1" type="ORF">NOR51B_1055</name>
</gene>
<organism evidence="1 2">
    <name type="scientific">Luminiphilus syltensis NOR5-1B</name>
    <dbReference type="NCBI Taxonomy" id="565045"/>
    <lineage>
        <taxon>Bacteria</taxon>
        <taxon>Pseudomonadati</taxon>
        <taxon>Pseudomonadota</taxon>
        <taxon>Gammaproteobacteria</taxon>
        <taxon>Cellvibrionales</taxon>
        <taxon>Halieaceae</taxon>
        <taxon>Luminiphilus</taxon>
    </lineage>
</organism>
<accession>B8KS10</accession>
<dbReference type="HOGENOM" id="CLU_2130484_0_0_6"/>
<reference evidence="2" key="1">
    <citation type="journal article" date="2013" name="BMC Microbiol.">
        <title>Taxonomy and evolution of bacteriochlorophyll a-containing members of the OM60/NOR5 clade of marine gammaproteobacteria: description of Luminiphilus syltensis gen. nov., sp. nov., reclassification of Haliea rubra as Pseudohaliea rubra gen. nov., comb. nov., and emendation of Chromatocurvus halotolerans.</title>
        <authorList>
            <person name="Spring S."/>
            <person name="Riedel T."/>
            <person name="Sproer C."/>
            <person name="Yan S."/>
            <person name="Harder J."/>
            <person name="Fuchs B.M."/>
        </authorList>
    </citation>
    <scope>NUCLEOTIDE SEQUENCE [LARGE SCALE GENOMIC DNA]</scope>
    <source>
        <strain evidence="2">NOR51-B</strain>
    </source>
</reference>
<dbReference type="RefSeq" id="WP_009019859.1">
    <property type="nucleotide sequence ID" value="NZ_DS999411.1"/>
</dbReference>
<proteinExistence type="predicted"/>
<dbReference type="Proteomes" id="UP000004699">
    <property type="component" value="Unassembled WGS sequence"/>
</dbReference>
<name>B8KS10_9GAMM</name>
<evidence type="ECO:0000313" key="2">
    <source>
        <dbReference type="Proteomes" id="UP000004699"/>
    </source>
</evidence>
<dbReference type="AlphaFoldDB" id="B8KS10"/>
<dbReference type="STRING" id="565045.NOR51B_1055"/>
<dbReference type="EMBL" id="DS999411">
    <property type="protein sequence ID" value="EED35112.1"/>
    <property type="molecule type" value="Genomic_DNA"/>
</dbReference>
<dbReference type="OrthoDB" id="5736321at2"/>
<evidence type="ECO:0000313" key="1">
    <source>
        <dbReference type="EMBL" id="EED35112.1"/>
    </source>
</evidence>
<sequence length="114" mass="12835">MAEVLEFPTRETQAFAFLERELRRLLQAKGADDALIEFALETLTAVYAELDPGHDVAFQVDLPGGITEAETKTLQSQITEGVAAVHRQNHRLMLTLAARLVLAEMRLFQQQRSR</sequence>
<protein>
    <submittedName>
        <fullName evidence="1">Uncharacterized protein</fullName>
    </submittedName>
</protein>
<keyword evidence="2" id="KW-1185">Reference proteome</keyword>